<gene>
    <name evidence="1" type="ORF">M23134_04442</name>
</gene>
<protein>
    <recommendedName>
        <fullName evidence="3">Tetratricopeptide repeat domain protein</fullName>
    </recommendedName>
</protein>
<evidence type="ECO:0000313" key="1">
    <source>
        <dbReference type="EMBL" id="EAY28595.1"/>
    </source>
</evidence>
<sequence length="300" mass="34428">MIPYTLKAQNKKHVFRVLASSGKSSLVDNVQQLRVGQKIYQNQKIKVEPKSYLSLVNRQGGTVQISKKGEYTAKLLLEQLTKMQKTVTQQYATYVIKELTKARVRNPQKNRYKYMNVTGSVNRAESPFKLNIAPQNSVNKFISKKATVHWYPVVGTTTYNVVVMNEFDEKLYAQEVKDTSLVIDFNKAPYKGQEMCVLKITSKERPKATSLRYSLIMAADNQTVKKAFADFKKENPVASNNAADVLEEAFFYEENELFSKALKCYEKAIELSNGNNAYKVAYHHFLIRHAIGDYEKYKQK</sequence>
<proteinExistence type="predicted"/>
<dbReference type="EMBL" id="AAWS01000015">
    <property type="protein sequence ID" value="EAY28595.1"/>
    <property type="molecule type" value="Genomic_DNA"/>
</dbReference>
<name>A1ZM63_MICM2</name>
<dbReference type="eggNOG" id="ENOG5032BUM">
    <property type="taxonomic scope" value="Bacteria"/>
</dbReference>
<dbReference type="AlphaFoldDB" id="A1ZM63"/>
<keyword evidence="2" id="KW-1185">Reference proteome</keyword>
<dbReference type="OrthoDB" id="977247at2"/>
<organism evidence="1 2">
    <name type="scientific">Microscilla marina ATCC 23134</name>
    <dbReference type="NCBI Taxonomy" id="313606"/>
    <lineage>
        <taxon>Bacteria</taxon>
        <taxon>Pseudomonadati</taxon>
        <taxon>Bacteroidota</taxon>
        <taxon>Cytophagia</taxon>
        <taxon>Cytophagales</taxon>
        <taxon>Microscillaceae</taxon>
        <taxon>Microscilla</taxon>
    </lineage>
</organism>
<comment type="caution">
    <text evidence="1">The sequence shown here is derived from an EMBL/GenBank/DDBJ whole genome shotgun (WGS) entry which is preliminary data.</text>
</comment>
<reference evidence="1 2" key="1">
    <citation type="submission" date="2007-01" db="EMBL/GenBank/DDBJ databases">
        <authorList>
            <person name="Haygood M."/>
            <person name="Podell S."/>
            <person name="Anderson C."/>
            <person name="Hopkinson B."/>
            <person name="Roe K."/>
            <person name="Barbeau K."/>
            <person name="Gaasterland T."/>
            <person name="Ferriera S."/>
            <person name="Johnson J."/>
            <person name="Kravitz S."/>
            <person name="Beeson K."/>
            <person name="Sutton G."/>
            <person name="Rogers Y.-H."/>
            <person name="Friedman R."/>
            <person name="Frazier M."/>
            <person name="Venter J.C."/>
        </authorList>
    </citation>
    <scope>NUCLEOTIDE SEQUENCE [LARGE SCALE GENOMIC DNA]</scope>
    <source>
        <strain evidence="1 2">ATCC 23134</strain>
    </source>
</reference>
<evidence type="ECO:0008006" key="3">
    <source>
        <dbReference type="Google" id="ProtNLM"/>
    </source>
</evidence>
<dbReference type="SUPFAM" id="SSF81901">
    <property type="entry name" value="HCP-like"/>
    <property type="match status" value="1"/>
</dbReference>
<dbReference type="RefSeq" id="WP_002697876.1">
    <property type="nucleotide sequence ID" value="NZ_AAWS01000015.1"/>
</dbReference>
<evidence type="ECO:0000313" key="2">
    <source>
        <dbReference type="Proteomes" id="UP000004095"/>
    </source>
</evidence>
<dbReference type="Proteomes" id="UP000004095">
    <property type="component" value="Unassembled WGS sequence"/>
</dbReference>
<accession>A1ZM63</accession>